<name>A0ABW0F6H5_9HYPH</name>
<dbReference type="Gene3D" id="3.30.1780.10">
    <property type="entry name" value="ornithine cyclodeaminase, domain 1"/>
    <property type="match status" value="1"/>
</dbReference>
<evidence type="ECO:0000256" key="1">
    <source>
        <dbReference type="ARBA" id="ARBA00008903"/>
    </source>
</evidence>
<reference evidence="3" key="1">
    <citation type="journal article" date="2019" name="Int. J. Syst. Evol. Microbiol.">
        <title>The Global Catalogue of Microorganisms (GCM) 10K type strain sequencing project: providing services to taxonomists for standard genome sequencing and annotation.</title>
        <authorList>
            <consortium name="The Broad Institute Genomics Platform"/>
            <consortium name="The Broad Institute Genome Sequencing Center for Infectious Disease"/>
            <person name="Wu L."/>
            <person name="Ma J."/>
        </authorList>
    </citation>
    <scope>NUCLEOTIDE SEQUENCE [LARGE SCALE GENOMIC DNA]</scope>
    <source>
        <strain evidence="3">CGMCC 1.15643</strain>
    </source>
</reference>
<proteinExistence type="inferred from homology"/>
<dbReference type="Pfam" id="PF02423">
    <property type="entry name" value="OCD_Mu_crystall"/>
    <property type="match status" value="1"/>
</dbReference>
<protein>
    <submittedName>
        <fullName evidence="2">Ornithine cyclodeaminase family protein</fullName>
    </submittedName>
</protein>
<dbReference type="PIRSF" id="PIRSF001439">
    <property type="entry name" value="CryM"/>
    <property type="match status" value="1"/>
</dbReference>
<sequence>MTAPPAAPAPRVLDAAAIASLLPEVDVIATLRALFRELAAGTAVQPPQSLTLFPDDKGDFISYLGVLSGRGVFGVKLSPYIVTAERPIITAWTSLMSMTTGQPLLLCDAGRLTVERTAGTTALAVDELAPAGARRLAIIGSGPIATAHWRHVAGLRPWESVRVWSPRLKQRADGIRDWLAADARIRIADGAQEACAGADAILLCTSSGQPVIDPEWVRPGALVTSISTNVAQAHEVPPAFLRSAQVYCDDRKTTPGAAGEMVLAAAAGDWSTERIRGDLAGLVAGTCPRPTEDAPVFFRSIGLGLEDIAMADAILRAADAR</sequence>
<dbReference type="Gene3D" id="3.40.50.720">
    <property type="entry name" value="NAD(P)-binding Rossmann-like Domain"/>
    <property type="match status" value="1"/>
</dbReference>
<dbReference type="InterPro" id="IPR023401">
    <property type="entry name" value="ODC_N"/>
</dbReference>
<dbReference type="InterPro" id="IPR036291">
    <property type="entry name" value="NAD(P)-bd_dom_sf"/>
</dbReference>
<accession>A0ABW0F6H5</accession>
<evidence type="ECO:0000313" key="3">
    <source>
        <dbReference type="Proteomes" id="UP001595976"/>
    </source>
</evidence>
<dbReference type="EMBL" id="JBHSLI010000005">
    <property type="protein sequence ID" value="MFC5294085.1"/>
    <property type="molecule type" value="Genomic_DNA"/>
</dbReference>
<comment type="caution">
    <text evidence="2">The sequence shown here is derived from an EMBL/GenBank/DDBJ whole genome shotgun (WGS) entry which is preliminary data.</text>
</comment>
<comment type="similarity">
    <text evidence="1">Belongs to the ornithine cyclodeaminase/mu-crystallin family.</text>
</comment>
<gene>
    <name evidence="2" type="ORF">ACFPK2_13915</name>
</gene>
<dbReference type="PANTHER" id="PTHR13812:SF19">
    <property type="entry name" value="KETIMINE REDUCTASE MU-CRYSTALLIN"/>
    <property type="match status" value="1"/>
</dbReference>
<dbReference type="Proteomes" id="UP001595976">
    <property type="component" value="Unassembled WGS sequence"/>
</dbReference>
<dbReference type="RefSeq" id="WP_158445102.1">
    <property type="nucleotide sequence ID" value="NZ_JAOAOS010000005.1"/>
</dbReference>
<organism evidence="2 3">
    <name type="scientific">Bosea minatitlanensis</name>
    <dbReference type="NCBI Taxonomy" id="128782"/>
    <lineage>
        <taxon>Bacteria</taxon>
        <taxon>Pseudomonadati</taxon>
        <taxon>Pseudomonadota</taxon>
        <taxon>Alphaproteobacteria</taxon>
        <taxon>Hyphomicrobiales</taxon>
        <taxon>Boseaceae</taxon>
        <taxon>Bosea</taxon>
    </lineage>
</organism>
<dbReference type="InterPro" id="IPR003462">
    <property type="entry name" value="ODC_Mu_crystall"/>
</dbReference>
<dbReference type="SUPFAM" id="SSF51735">
    <property type="entry name" value="NAD(P)-binding Rossmann-fold domains"/>
    <property type="match status" value="1"/>
</dbReference>
<evidence type="ECO:0000313" key="2">
    <source>
        <dbReference type="EMBL" id="MFC5294085.1"/>
    </source>
</evidence>
<keyword evidence="3" id="KW-1185">Reference proteome</keyword>
<dbReference type="PANTHER" id="PTHR13812">
    <property type="entry name" value="KETIMINE REDUCTASE MU-CRYSTALLIN"/>
    <property type="match status" value="1"/>
</dbReference>